<evidence type="ECO:0000313" key="3">
    <source>
        <dbReference type="Proteomes" id="UP001249291"/>
    </source>
</evidence>
<evidence type="ECO:0000313" key="2">
    <source>
        <dbReference type="EMBL" id="MDR6142402.1"/>
    </source>
</evidence>
<proteinExistence type="predicted"/>
<dbReference type="Pfam" id="PF09954">
    <property type="entry name" value="DUF2188"/>
    <property type="match status" value="1"/>
</dbReference>
<dbReference type="EMBL" id="JAVIZQ010000001">
    <property type="protein sequence ID" value="MDR6142402.1"/>
    <property type="molecule type" value="Genomic_DNA"/>
</dbReference>
<name>A0ABU1HQS1_9MICO</name>
<feature type="region of interest" description="Disordered" evidence="1">
    <location>
        <begin position="48"/>
        <end position="79"/>
    </location>
</feature>
<dbReference type="InterPro" id="IPR018691">
    <property type="entry name" value="DUF2188"/>
</dbReference>
<protein>
    <recommendedName>
        <fullName evidence="4">DUF2188 domain-containing protein</fullName>
    </recommendedName>
</protein>
<comment type="caution">
    <text evidence="2">The sequence shown here is derived from an EMBL/GenBank/DDBJ whole genome shotgun (WGS) entry which is preliminary data.</text>
</comment>
<organism evidence="2 3">
    <name type="scientific">Microbacterium foliorum</name>
    <dbReference type="NCBI Taxonomy" id="104336"/>
    <lineage>
        <taxon>Bacteria</taxon>
        <taxon>Bacillati</taxon>
        <taxon>Actinomycetota</taxon>
        <taxon>Actinomycetes</taxon>
        <taxon>Micrococcales</taxon>
        <taxon>Microbacteriaceae</taxon>
        <taxon>Microbacterium</taxon>
    </lineage>
</organism>
<feature type="compositionally biased region" description="Basic and acidic residues" evidence="1">
    <location>
        <begin position="9"/>
        <end position="24"/>
    </location>
</feature>
<gene>
    <name evidence="2" type="ORF">QE375_001956</name>
</gene>
<sequence>MSMGSDEYNVFKDGDSWVGKRQDGQRATVRNDTQQGAYDALRDRLADGKGGEISVHGTNGQVRYKNTIDPKQDPRSSKG</sequence>
<keyword evidence="3" id="KW-1185">Reference proteome</keyword>
<feature type="compositionally biased region" description="Basic and acidic residues" evidence="1">
    <location>
        <begin position="66"/>
        <end position="79"/>
    </location>
</feature>
<feature type="region of interest" description="Disordered" evidence="1">
    <location>
        <begin position="1"/>
        <end position="36"/>
    </location>
</feature>
<dbReference type="Proteomes" id="UP001249291">
    <property type="component" value="Unassembled WGS sequence"/>
</dbReference>
<evidence type="ECO:0008006" key="4">
    <source>
        <dbReference type="Google" id="ProtNLM"/>
    </source>
</evidence>
<evidence type="ECO:0000256" key="1">
    <source>
        <dbReference type="SAM" id="MobiDB-lite"/>
    </source>
</evidence>
<accession>A0ABU1HQS1</accession>
<reference evidence="2 3" key="1">
    <citation type="submission" date="2023-08" db="EMBL/GenBank/DDBJ databases">
        <title>Functional and genomic diversity of the sorghum phyllosphere microbiome.</title>
        <authorList>
            <person name="Shade A."/>
        </authorList>
    </citation>
    <scope>NUCLEOTIDE SEQUENCE [LARGE SCALE GENOMIC DNA]</scope>
    <source>
        <strain evidence="2 3">SORGH_AS_0445</strain>
    </source>
</reference>